<feature type="transmembrane region" description="Helical" evidence="10">
    <location>
        <begin position="65"/>
        <end position="92"/>
    </location>
</feature>
<dbReference type="HAMAP" id="MF_01465">
    <property type="entry name" value="SecY"/>
    <property type="match status" value="1"/>
</dbReference>
<evidence type="ECO:0000256" key="4">
    <source>
        <dbReference type="ARBA" id="ARBA00022692"/>
    </source>
</evidence>
<evidence type="ECO:0000256" key="2">
    <source>
        <dbReference type="ARBA" id="ARBA00005751"/>
    </source>
</evidence>
<organism evidence="14 15">
    <name type="scientific">Candidatus Woykebacteria bacterium RIFCSPHIGHO2_02_FULL_43_16b</name>
    <dbReference type="NCBI Taxonomy" id="1802601"/>
    <lineage>
        <taxon>Bacteria</taxon>
        <taxon>Candidatus Woykeibacteriota</taxon>
    </lineage>
</organism>
<dbReference type="Pfam" id="PF00344">
    <property type="entry name" value="SecY"/>
    <property type="match status" value="1"/>
</dbReference>
<name>A0A1G1WM10_9BACT</name>
<feature type="transmembrane region" description="Helical" evidence="10">
    <location>
        <begin position="112"/>
        <end position="132"/>
    </location>
</feature>
<reference evidence="14 15" key="1">
    <citation type="journal article" date="2016" name="Nat. Commun.">
        <title>Thousands of microbial genomes shed light on interconnected biogeochemical processes in an aquifer system.</title>
        <authorList>
            <person name="Anantharaman K."/>
            <person name="Brown C.T."/>
            <person name="Hug L.A."/>
            <person name="Sharon I."/>
            <person name="Castelle C.J."/>
            <person name="Probst A.J."/>
            <person name="Thomas B.C."/>
            <person name="Singh A."/>
            <person name="Wilkins M.J."/>
            <person name="Karaoz U."/>
            <person name="Brodie E.L."/>
            <person name="Williams K.H."/>
            <person name="Hubbard S.S."/>
            <person name="Banfield J.F."/>
        </authorList>
    </citation>
    <scope>NUCLEOTIDE SEQUENCE [LARGE SCALE GENOMIC DNA]</scope>
</reference>
<dbReference type="AlphaFoldDB" id="A0A1G1WM10"/>
<gene>
    <name evidence="10" type="primary">secY</name>
    <name evidence="14" type="ORF">A3J50_01190</name>
</gene>
<dbReference type="GO" id="GO:0043952">
    <property type="term" value="P:protein transport by the Sec complex"/>
    <property type="evidence" value="ECO:0007669"/>
    <property type="project" value="UniProtKB-UniRule"/>
</dbReference>
<feature type="transmembrane region" description="Helical" evidence="10">
    <location>
        <begin position="144"/>
        <end position="165"/>
    </location>
</feature>
<dbReference type="PROSITE" id="PS00756">
    <property type="entry name" value="SECY_2"/>
    <property type="match status" value="1"/>
</dbReference>
<feature type="transmembrane region" description="Helical" evidence="10">
    <location>
        <begin position="388"/>
        <end position="406"/>
    </location>
</feature>
<evidence type="ECO:0000256" key="8">
    <source>
        <dbReference type="ARBA" id="ARBA00023136"/>
    </source>
</evidence>
<dbReference type="Proteomes" id="UP000177821">
    <property type="component" value="Unassembled WGS sequence"/>
</dbReference>
<keyword evidence="10" id="KW-1003">Cell membrane</keyword>
<comment type="subunit">
    <text evidence="10">Component of the Sec protein translocase complex. Heterotrimer consisting of SecY, SecE and SecG subunits. The heterotrimers can form oligomers, although 1 heterotrimer is thought to be able to translocate proteins. Interacts with the ribosome. Interacts with SecDF, and other proteins may be involved. Interacts with SecA.</text>
</comment>
<evidence type="ECO:0000256" key="11">
    <source>
        <dbReference type="RuleBase" id="RU000537"/>
    </source>
</evidence>
<dbReference type="PROSITE" id="PS00755">
    <property type="entry name" value="SECY_1"/>
    <property type="match status" value="1"/>
</dbReference>
<feature type="transmembrane region" description="Helical" evidence="10">
    <location>
        <begin position="260"/>
        <end position="282"/>
    </location>
</feature>
<evidence type="ECO:0000256" key="3">
    <source>
        <dbReference type="ARBA" id="ARBA00022448"/>
    </source>
</evidence>
<evidence type="ECO:0000256" key="12">
    <source>
        <dbReference type="RuleBase" id="RU003484"/>
    </source>
</evidence>
<feature type="transmembrane region" description="Helical" evidence="10">
    <location>
        <begin position="206"/>
        <end position="226"/>
    </location>
</feature>
<dbReference type="InterPro" id="IPR030659">
    <property type="entry name" value="SecY_CS"/>
</dbReference>
<comment type="caution">
    <text evidence="10">Lacks conserved residue(s) required for the propagation of feature annotation.</text>
</comment>
<comment type="caution">
    <text evidence="14">The sequence shown here is derived from an EMBL/GenBank/DDBJ whole genome shotgun (WGS) entry which is preliminary data.</text>
</comment>
<accession>A0A1G1WM10</accession>
<evidence type="ECO:0000313" key="15">
    <source>
        <dbReference type="Proteomes" id="UP000177821"/>
    </source>
</evidence>
<feature type="transmembrane region" description="Helical" evidence="10">
    <location>
        <begin position="307"/>
        <end position="328"/>
    </location>
</feature>
<dbReference type="Gene3D" id="1.10.3370.10">
    <property type="entry name" value="SecY subunit domain"/>
    <property type="match status" value="1"/>
</dbReference>
<dbReference type="InterPro" id="IPR026593">
    <property type="entry name" value="SecY"/>
</dbReference>
<feature type="transmembrane region" description="Helical" evidence="10">
    <location>
        <begin position="177"/>
        <end position="200"/>
    </location>
</feature>
<sequence>MLKYIRAFWNTPQLKKKLLITTAVLIIFRLVTFIPVPGADVDNLKQIISRYEVLGLLDLFSGGTFFNFSIIALGLNPYINASIIMQLFTMVFPKLEELSKEGEYGRRKINQYTRYLTVPLSLLQSFGIVTFLQRGDLAVFGQLSTLDLLAVILTLVAGAIFLMWLSELITENGIGNGASVIILVGIVSRLPVVLVQTFSLLDETKIFSLIGLLVIAFLVITGIVFVNEAHRRIPVQYARRAKDSTQTTQMTYLPLRVNQAGVIPIIFAISLVSLPSILGSLLTTSKSPWLLDLSSKLVTYFQTTNPVYYTTYFVLVLGFTYLYTAVSFNPTKIAEEIKKHGGFIPGIRPGRPTSEYLNFILNRITLPGAIFLGVIAVLPFVVTQLTNFQNLAIGGTGLLIVVSVILETSKQIRSMLIQRSYEGFLGK</sequence>
<evidence type="ECO:0000256" key="9">
    <source>
        <dbReference type="ARBA" id="ARBA00039733"/>
    </source>
</evidence>
<keyword evidence="8 10" id="KW-0472">Membrane</keyword>
<dbReference type="NCBIfam" id="TIGR00967">
    <property type="entry name" value="3a0501s007"/>
    <property type="match status" value="1"/>
</dbReference>
<evidence type="ECO:0000256" key="1">
    <source>
        <dbReference type="ARBA" id="ARBA00004141"/>
    </source>
</evidence>
<dbReference type="GO" id="GO:0005886">
    <property type="term" value="C:plasma membrane"/>
    <property type="evidence" value="ECO:0007669"/>
    <property type="project" value="UniProtKB-SubCell"/>
</dbReference>
<comment type="function">
    <text evidence="10 11">The central subunit of the protein translocation channel SecYEG. Consists of two halves formed by TMs 1-5 and 6-10. These two domains form a lateral gate at the front which open onto the bilayer between TMs 2 and 7, and are clamped together by SecE at the back. The channel is closed by both a pore ring composed of hydrophobic SecY resides and a short helix (helix 2A) on the extracellular side of the membrane which forms a plug. The plug probably moves laterally to allow the channel to open. The ring and the pore may move independently.</text>
</comment>
<evidence type="ECO:0000256" key="6">
    <source>
        <dbReference type="ARBA" id="ARBA00022989"/>
    </source>
</evidence>
<dbReference type="InterPro" id="IPR002208">
    <property type="entry name" value="SecY/SEC61-alpha"/>
</dbReference>
<evidence type="ECO:0000256" key="13">
    <source>
        <dbReference type="RuleBase" id="RU004349"/>
    </source>
</evidence>
<feature type="transmembrane region" description="Helical" evidence="10">
    <location>
        <begin position="360"/>
        <end position="382"/>
    </location>
</feature>
<evidence type="ECO:0000256" key="7">
    <source>
        <dbReference type="ARBA" id="ARBA00023010"/>
    </source>
</evidence>
<dbReference type="PIRSF" id="PIRSF004557">
    <property type="entry name" value="SecY"/>
    <property type="match status" value="1"/>
</dbReference>
<evidence type="ECO:0000313" key="14">
    <source>
        <dbReference type="EMBL" id="OGY28713.1"/>
    </source>
</evidence>
<comment type="subcellular location">
    <subcellularLocation>
        <location evidence="10">Cell membrane</location>
        <topology evidence="10">Multi-pass membrane protein</topology>
    </subcellularLocation>
    <subcellularLocation>
        <location evidence="1 12">Membrane</location>
        <topology evidence="1 12">Multi-pass membrane protein</topology>
    </subcellularLocation>
</comment>
<protein>
    <recommendedName>
        <fullName evidence="9 10">Protein translocase subunit SecY</fullName>
    </recommendedName>
</protein>
<proteinExistence type="inferred from homology"/>
<dbReference type="FunFam" id="1.10.3370.10:FF:000001">
    <property type="entry name" value="Preprotein translocase subunit SecY"/>
    <property type="match status" value="1"/>
</dbReference>
<evidence type="ECO:0000256" key="10">
    <source>
        <dbReference type="HAMAP-Rule" id="MF_01465"/>
    </source>
</evidence>
<comment type="similarity">
    <text evidence="2 10 13">Belongs to the SecY/SEC61-alpha family.</text>
</comment>
<keyword evidence="6 10" id="KW-1133">Transmembrane helix</keyword>
<keyword evidence="4 10" id="KW-0812">Transmembrane</keyword>
<evidence type="ECO:0000256" key="5">
    <source>
        <dbReference type="ARBA" id="ARBA00022927"/>
    </source>
</evidence>
<keyword evidence="5 10" id="KW-0653">Protein transport</keyword>
<dbReference type="PANTHER" id="PTHR10906">
    <property type="entry name" value="SECY/SEC61-ALPHA FAMILY MEMBER"/>
    <property type="match status" value="1"/>
</dbReference>
<dbReference type="EMBL" id="MHCX01000045">
    <property type="protein sequence ID" value="OGY28713.1"/>
    <property type="molecule type" value="Genomic_DNA"/>
</dbReference>
<dbReference type="SUPFAM" id="SSF103491">
    <property type="entry name" value="Preprotein translocase SecY subunit"/>
    <property type="match status" value="1"/>
</dbReference>
<keyword evidence="3 10" id="KW-0813">Transport</keyword>
<dbReference type="InterPro" id="IPR023201">
    <property type="entry name" value="SecY_dom_sf"/>
</dbReference>
<dbReference type="GO" id="GO:0006605">
    <property type="term" value="P:protein targeting"/>
    <property type="evidence" value="ECO:0007669"/>
    <property type="project" value="UniProtKB-UniRule"/>
</dbReference>
<dbReference type="GO" id="GO:0065002">
    <property type="term" value="P:intracellular protein transmembrane transport"/>
    <property type="evidence" value="ECO:0007669"/>
    <property type="project" value="UniProtKB-UniRule"/>
</dbReference>
<keyword evidence="7 10" id="KW-0811">Translocation</keyword>
<dbReference type="PRINTS" id="PR00303">
    <property type="entry name" value="SECYTRNLCASE"/>
</dbReference>